<proteinExistence type="inferred from homology"/>
<dbReference type="RefSeq" id="WP_027845379.1">
    <property type="nucleotide sequence ID" value="NZ_LMTZ01000054.1"/>
</dbReference>
<dbReference type="OrthoDB" id="9805013at2"/>
<dbReference type="InterPro" id="IPR003680">
    <property type="entry name" value="Flavodoxin_fold"/>
</dbReference>
<dbReference type="GO" id="GO:0016655">
    <property type="term" value="F:oxidoreductase activity, acting on NAD(P)H, quinone or similar compound as acceptor"/>
    <property type="evidence" value="ECO:0007669"/>
    <property type="project" value="InterPro"/>
</dbReference>
<keyword evidence="4 6" id="KW-0520">NAD</keyword>
<sequence>MAHILHIDSSPRRENSYSRTFSNKFINFWKDGHPEDTVIYRDIGHEVLPYMNEKLFKAMFVAPEERSPELVEAIKISDIFVDEFIAANRYVFAIPMFNFNVPAIFKAYIDLIVRVNRTFAVVPEGYKGLLENKKMLIITSRGDTYHSGSPMAAYDFQEPYLRTIFGFIGITDITFIHIDSLMGDKNARTKSLEAANLKINYTVTNW</sequence>
<dbReference type="GO" id="GO:0016652">
    <property type="term" value="F:oxidoreductase activity, acting on NAD(P)H as acceptor"/>
    <property type="evidence" value="ECO:0007669"/>
    <property type="project" value="UniProtKB-UniRule"/>
</dbReference>
<accession>A0A0V7ZWC3</accession>
<dbReference type="GO" id="GO:0009055">
    <property type="term" value="F:electron transfer activity"/>
    <property type="evidence" value="ECO:0007669"/>
    <property type="project" value="UniProtKB-UniRule"/>
</dbReference>
<evidence type="ECO:0000256" key="3">
    <source>
        <dbReference type="ARBA" id="ARBA00023002"/>
    </source>
</evidence>
<dbReference type="InterPro" id="IPR029039">
    <property type="entry name" value="Flavoprotein-like_sf"/>
</dbReference>
<dbReference type="PANTHER" id="PTHR43741:SF2">
    <property type="entry name" value="FMN-DEPENDENT NADH:QUINONE OXIDOREDUCTASE"/>
    <property type="match status" value="1"/>
</dbReference>
<dbReference type="InterPro" id="IPR023048">
    <property type="entry name" value="NADH:quinone_OxRdtase_FMN_depd"/>
</dbReference>
<dbReference type="InterPro" id="IPR050104">
    <property type="entry name" value="FMN-dep_NADH:Q_OxRdtase_AzoR1"/>
</dbReference>
<dbReference type="EMBL" id="LMTZ01000054">
    <property type="protein sequence ID" value="KST68658.1"/>
    <property type="molecule type" value="Genomic_DNA"/>
</dbReference>
<dbReference type="Proteomes" id="UP000053372">
    <property type="component" value="Unassembled WGS sequence"/>
</dbReference>
<dbReference type="EMBL" id="LMTZ01000059">
    <property type="protein sequence ID" value="KST68519.1"/>
    <property type="molecule type" value="Genomic_DNA"/>
</dbReference>
<evidence type="ECO:0000259" key="7">
    <source>
        <dbReference type="Pfam" id="PF02525"/>
    </source>
</evidence>
<evidence type="ECO:0000256" key="4">
    <source>
        <dbReference type="ARBA" id="ARBA00023027"/>
    </source>
</evidence>
<dbReference type="HAMAP" id="MF_01216">
    <property type="entry name" value="Azoreductase_type1"/>
    <property type="match status" value="1"/>
</dbReference>
<dbReference type="EC" id="1.6.5.-" evidence="6"/>
<comment type="subunit">
    <text evidence="6">Homodimer.</text>
</comment>
<dbReference type="Pfam" id="PF02525">
    <property type="entry name" value="Flavodoxin_2"/>
    <property type="match status" value="1"/>
</dbReference>
<dbReference type="GO" id="GO:0010181">
    <property type="term" value="F:FMN binding"/>
    <property type="evidence" value="ECO:0007669"/>
    <property type="project" value="UniProtKB-UniRule"/>
</dbReference>
<dbReference type="EC" id="1.7.1.17" evidence="6"/>
<protein>
    <recommendedName>
        <fullName evidence="6">FMN dependent NADH:quinone oxidoreductase</fullName>
        <ecNumber evidence="6">1.6.5.-</ecNumber>
    </recommendedName>
    <alternativeName>
        <fullName evidence="6">Azo-dye reductase</fullName>
    </alternativeName>
    <alternativeName>
        <fullName evidence="6">FMN-dependent NADH-azo compound oxidoreductase</fullName>
    </alternativeName>
    <alternativeName>
        <fullName evidence="6">FMN-dependent NADH-azoreductase</fullName>
        <ecNumber evidence="6">1.7.1.17</ecNumber>
    </alternativeName>
</protein>
<evidence type="ECO:0000256" key="1">
    <source>
        <dbReference type="ARBA" id="ARBA00022630"/>
    </source>
</evidence>
<comment type="function">
    <text evidence="6">Quinone reductase that provides resistance to thiol-specific stress caused by electrophilic quinones.</text>
</comment>
<evidence type="ECO:0000313" key="8">
    <source>
        <dbReference type="EMBL" id="KST68519.1"/>
    </source>
</evidence>
<dbReference type="PANTHER" id="PTHR43741">
    <property type="entry name" value="FMN-DEPENDENT NADH-AZOREDUCTASE 1"/>
    <property type="match status" value="1"/>
</dbReference>
<name>A0A0V7ZWC3_9CYAN</name>
<comment type="catalytic activity">
    <reaction evidence="6">
        <text>2 a quinone + NADH + H(+) = 2 a 1,4-benzosemiquinone + NAD(+)</text>
        <dbReference type="Rhea" id="RHEA:65952"/>
        <dbReference type="ChEBI" id="CHEBI:15378"/>
        <dbReference type="ChEBI" id="CHEBI:57540"/>
        <dbReference type="ChEBI" id="CHEBI:57945"/>
        <dbReference type="ChEBI" id="CHEBI:132124"/>
        <dbReference type="ChEBI" id="CHEBI:134225"/>
    </reaction>
</comment>
<reference evidence="9 10" key="1">
    <citation type="journal article" date="2015" name="Genome Announc.">
        <title>Draft Genome of the Euendolithic (true boring) Cyanobacterium Mastigocoleus testarum strain BC008.</title>
        <authorList>
            <person name="Guida B.S."/>
            <person name="Garcia-Pichel F."/>
        </authorList>
    </citation>
    <scope>NUCLEOTIDE SEQUENCE [LARGE SCALE GENOMIC DNA]</scope>
    <source>
        <strain evidence="9 10">BC008</strain>
    </source>
</reference>
<evidence type="ECO:0000256" key="2">
    <source>
        <dbReference type="ARBA" id="ARBA00022643"/>
    </source>
</evidence>
<evidence type="ECO:0000313" key="9">
    <source>
        <dbReference type="EMBL" id="KST68658.1"/>
    </source>
</evidence>
<dbReference type="AlphaFoldDB" id="A0A0V7ZWC3"/>
<evidence type="ECO:0000256" key="5">
    <source>
        <dbReference type="ARBA" id="ARBA00048542"/>
    </source>
</evidence>
<comment type="cofactor">
    <cofactor evidence="6">
        <name>FMN</name>
        <dbReference type="ChEBI" id="CHEBI:58210"/>
    </cofactor>
    <text evidence="6">Binds 1 FMN per subunit.</text>
</comment>
<keyword evidence="2 6" id="KW-0288">FMN</keyword>
<evidence type="ECO:0000313" key="10">
    <source>
        <dbReference type="Proteomes" id="UP000053372"/>
    </source>
</evidence>
<feature type="binding site" evidence="6">
    <location>
        <begin position="16"/>
        <end position="18"/>
    </location>
    <ligand>
        <name>FMN</name>
        <dbReference type="ChEBI" id="CHEBI:58210"/>
    </ligand>
</feature>
<organism evidence="9 10">
    <name type="scientific">Mastigocoleus testarum BC008</name>
    <dbReference type="NCBI Taxonomy" id="371196"/>
    <lineage>
        <taxon>Bacteria</taxon>
        <taxon>Bacillati</taxon>
        <taxon>Cyanobacteriota</taxon>
        <taxon>Cyanophyceae</taxon>
        <taxon>Nostocales</taxon>
        <taxon>Hapalosiphonaceae</taxon>
        <taxon>Mastigocoleus</taxon>
    </lineage>
</organism>
<comment type="similarity">
    <text evidence="6">Belongs to the azoreductase type 1 family.</text>
</comment>
<comment type="caution">
    <text evidence="9">The sequence shown here is derived from an EMBL/GenBank/DDBJ whole genome shotgun (WGS) entry which is preliminary data.</text>
</comment>
<gene>
    <name evidence="6" type="primary">azoR</name>
    <name evidence="8" type="ORF">BC008_01230</name>
    <name evidence="9" type="ORF">BC008_01495</name>
</gene>
<comment type="function">
    <text evidence="6">Also exhibits azoreductase activity. Catalyzes the reductive cleavage of the azo bond in aromatic azo compounds to the corresponding amines.</text>
</comment>
<dbReference type="SUPFAM" id="SSF52218">
    <property type="entry name" value="Flavoproteins"/>
    <property type="match status" value="1"/>
</dbReference>
<comment type="catalytic activity">
    <reaction evidence="5">
        <text>N,N-dimethyl-1,4-phenylenediamine + anthranilate + 2 NAD(+) = 2-(4-dimethylaminophenyl)diazenylbenzoate + 2 NADH + 2 H(+)</text>
        <dbReference type="Rhea" id="RHEA:55872"/>
        <dbReference type="ChEBI" id="CHEBI:15378"/>
        <dbReference type="ChEBI" id="CHEBI:15783"/>
        <dbReference type="ChEBI" id="CHEBI:16567"/>
        <dbReference type="ChEBI" id="CHEBI:57540"/>
        <dbReference type="ChEBI" id="CHEBI:57945"/>
        <dbReference type="ChEBI" id="CHEBI:71579"/>
        <dbReference type="EC" id="1.7.1.17"/>
    </reaction>
    <physiologicalReaction direction="right-to-left" evidence="5">
        <dbReference type="Rhea" id="RHEA:55874"/>
    </physiologicalReaction>
</comment>
<keyword evidence="3 6" id="KW-0560">Oxidoreductase</keyword>
<dbReference type="Gene3D" id="3.40.50.360">
    <property type="match status" value="1"/>
</dbReference>
<evidence type="ECO:0000256" key="6">
    <source>
        <dbReference type="HAMAP-Rule" id="MF_01216"/>
    </source>
</evidence>
<feature type="domain" description="Flavodoxin-like fold" evidence="7">
    <location>
        <begin position="3"/>
        <end position="196"/>
    </location>
</feature>
<keyword evidence="10" id="KW-1185">Reference proteome</keyword>
<comment type="caution">
    <text evidence="6">Lacks conserved residue(s) required for the propagation of feature annotation.</text>
</comment>
<keyword evidence="1 6" id="KW-0285">Flavoprotein</keyword>
<feature type="binding site" evidence="6">
    <location>
        <position position="10"/>
    </location>
    <ligand>
        <name>FMN</name>
        <dbReference type="ChEBI" id="CHEBI:58210"/>
    </ligand>
</feature>